<keyword evidence="2" id="KW-1185">Reference proteome</keyword>
<dbReference type="AlphaFoldDB" id="A0A318JFR4"/>
<gene>
    <name evidence="1" type="ORF">DFR42_105185</name>
</gene>
<dbReference type="RefSeq" id="WP_110256076.1">
    <property type="nucleotide sequence ID" value="NZ_QJKB01000005.1"/>
</dbReference>
<comment type="caution">
    <text evidence="1">The sequence shown here is derived from an EMBL/GenBank/DDBJ whole genome shotgun (WGS) entry which is preliminary data.</text>
</comment>
<dbReference type="OrthoDB" id="479249at2"/>
<sequence>MPTVEHQLKLANFIQDCTDRVLAADGLDTCVRRACALGELLWKNDLGQYALPELELALLQRYQHLFKAPAQEEFKATYLHVLSQAYTSSGHTRVVEHLIASQALQDSAVLVTEKAPPETWAKLSTPSQPCICLPRFSNRQEKIQALLNHFARYKIVVLHIHPYDMEAVIAAGMARQFCGTRIYMYNHADHVFSYGHGMADVVLELSYYGWELSKLRGSHDKCVFAGIPLKLPDSTVTRSENTTGHIASAGSAYKFKPGGAYSFPDFAVRLQARTGRKLMLIGPNLKTNWWWWKPARQMGAQVIFHQRMAYQDYLVCMRDASVYVDSFPLTGGTAFPEMAVKGLPCFGILTGAHGYSPADQLKSASQESLLDDMDHYLRQQQRPGIDQLAILQKIREVHGIEQVAGRISQAEMLNSQEKQPPWLNPAPINCDFYEKIWYTRKLFTPPIHNLPDWKLGVLFLKYWIQSRQLGHKT</sequence>
<evidence type="ECO:0008006" key="3">
    <source>
        <dbReference type="Google" id="ProtNLM"/>
    </source>
</evidence>
<dbReference type="SUPFAM" id="SSF53756">
    <property type="entry name" value="UDP-Glycosyltransferase/glycogen phosphorylase"/>
    <property type="match status" value="1"/>
</dbReference>
<dbReference type="EMBL" id="QJKB01000005">
    <property type="protein sequence ID" value="PXX42527.1"/>
    <property type="molecule type" value="Genomic_DNA"/>
</dbReference>
<organism evidence="1 2">
    <name type="scientific">Undibacterium pigrum</name>
    <dbReference type="NCBI Taxonomy" id="401470"/>
    <lineage>
        <taxon>Bacteria</taxon>
        <taxon>Pseudomonadati</taxon>
        <taxon>Pseudomonadota</taxon>
        <taxon>Betaproteobacteria</taxon>
        <taxon>Burkholderiales</taxon>
        <taxon>Oxalobacteraceae</taxon>
        <taxon>Undibacterium</taxon>
    </lineage>
</organism>
<evidence type="ECO:0000313" key="2">
    <source>
        <dbReference type="Proteomes" id="UP000247792"/>
    </source>
</evidence>
<evidence type="ECO:0000313" key="1">
    <source>
        <dbReference type="EMBL" id="PXX42527.1"/>
    </source>
</evidence>
<protein>
    <recommendedName>
        <fullName evidence="3">Glycosyl transferase family 1</fullName>
    </recommendedName>
</protein>
<accession>A0A318JFR4</accession>
<reference evidence="1 2" key="1">
    <citation type="submission" date="2018-05" db="EMBL/GenBank/DDBJ databases">
        <title>Genomic Encyclopedia of Type Strains, Phase IV (KMG-IV): sequencing the most valuable type-strain genomes for metagenomic binning, comparative biology and taxonomic classification.</title>
        <authorList>
            <person name="Goeker M."/>
        </authorList>
    </citation>
    <scope>NUCLEOTIDE SEQUENCE [LARGE SCALE GENOMIC DNA]</scope>
    <source>
        <strain evidence="1 2">DSM 19792</strain>
    </source>
</reference>
<dbReference type="Proteomes" id="UP000247792">
    <property type="component" value="Unassembled WGS sequence"/>
</dbReference>
<proteinExistence type="predicted"/>
<dbReference type="Gene3D" id="3.40.50.2000">
    <property type="entry name" value="Glycogen Phosphorylase B"/>
    <property type="match status" value="1"/>
</dbReference>
<name>A0A318JFR4_9BURK</name>